<evidence type="ECO:0000259" key="14">
    <source>
        <dbReference type="Pfam" id="PF10394"/>
    </source>
</evidence>
<dbReference type="InterPro" id="IPR016181">
    <property type="entry name" value="Acyl_CoA_acyltransferase"/>
</dbReference>
<evidence type="ECO:0000256" key="3">
    <source>
        <dbReference type="ARBA" id="ARBA00013184"/>
    </source>
</evidence>
<dbReference type="STRING" id="1884261.A0A5C3R3G0"/>
<comment type="function">
    <text evidence="9">Catalytic component of the histone acetylase B (HAT-B) complex. Has intrinsic substrate specificity that modifies lysine in recognition sequence GXGKXG. Involved in DNA double-strand break repair.</text>
</comment>
<evidence type="ECO:0000256" key="4">
    <source>
        <dbReference type="ARBA" id="ARBA00021268"/>
    </source>
</evidence>
<evidence type="ECO:0000256" key="13">
    <source>
        <dbReference type="SAM" id="MobiDB-lite"/>
    </source>
</evidence>
<feature type="binding site" evidence="11">
    <location>
        <begin position="239"/>
        <end position="245"/>
    </location>
    <ligand>
        <name>acetyl-CoA</name>
        <dbReference type="ChEBI" id="CHEBI:57288"/>
    </ligand>
</feature>
<dbReference type="InterPro" id="IPR013523">
    <property type="entry name" value="Hist_AcTrfase_HAT1_C"/>
</dbReference>
<feature type="domain" description="Histone acetyl transferase HAT1 N-terminal" evidence="14">
    <location>
        <begin position="5"/>
        <end position="175"/>
    </location>
</feature>
<reference evidence="15 16" key="1">
    <citation type="journal article" date="2019" name="Nat. Ecol. Evol.">
        <title>Megaphylogeny resolves global patterns of mushroom evolution.</title>
        <authorList>
            <person name="Varga T."/>
            <person name="Krizsan K."/>
            <person name="Foldi C."/>
            <person name="Dima B."/>
            <person name="Sanchez-Garcia M."/>
            <person name="Sanchez-Ramirez S."/>
            <person name="Szollosi G.J."/>
            <person name="Szarkandi J.G."/>
            <person name="Papp V."/>
            <person name="Albert L."/>
            <person name="Andreopoulos W."/>
            <person name="Angelini C."/>
            <person name="Antonin V."/>
            <person name="Barry K.W."/>
            <person name="Bougher N.L."/>
            <person name="Buchanan P."/>
            <person name="Buyck B."/>
            <person name="Bense V."/>
            <person name="Catcheside P."/>
            <person name="Chovatia M."/>
            <person name="Cooper J."/>
            <person name="Damon W."/>
            <person name="Desjardin D."/>
            <person name="Finy P."/>
            <person name="Geml J."/>
            <person name="Haridas S."/>
            <person name="Hughes K."/>
            <person name="Justo A."/>
            <person name="Karasinski D."/>
            <person name="Kautmanova I."/>
            <person name="Kiss B."/>
            <person name="Kocsube S."/>
            <person name="Kotiranta H."/>
            <person name="LaButti K.M."/>
            <person name="Lechner B.E."/>
            <person name="Liimatainen K."/>
            <person name="Lipzen A."/>
            <person name="Lukacs Z."/>
            <person name="Mihaltcheva S."/>
            <person name="Morgado L.N."/>
            <person name="Niskanen T."/>
            <person name="Noordeloos M.E."/>
            <person name="Ohm R.A."/>
            <person name="Ortiz-Santana B."/>
            <person name="Ovrebo C."/>
            <person name="Racz N."/>
            <person name="Riley R."/>
            <person name="Savchenko A."/>
            <person name="Shiryaev A."/>
            <person name="Soop K."/>
            <person name="Spirin V."/>
            <person name="Szebenyi C."/>
            <person name="Tomsovsky M."/>
            <person name="Tulloss R.E."/>
            <person name="Uehling J."/>
            <person name="Grigoriev I.V."/>
            <person name="Vagvolgyi C."/>
            <person name="Papp T."/>
            <person name="Martin F.M."/>
            <person name="Miettinen O."/>
            <person name="Hibbett D.S."/>
            <person name="Nagy L.G."/>
        </authorList>
    </citation>
    <scope>NUCLEOTIDE SEQUENCE [LARGE SCALE GENOMIC DNA]</scope>
    <source>
        <strain evidence="15 16">CBS 309.79</strain>
    </source>
</reference>
<dbReference type="GO" id="GO:0042393">
    <property type="term" value="F:histone binding"/>
    <property type="evidence" value="ECO:0007669"/>
    <property type="project" value="InterPro"/>
</dbReference>
<keyword evidence="5 9" id="KW-0808">Transferase</keyword>
<comment type="subcellular location">
    <subcellularLocation>
        <location evidence="9">Cytoplasm</location>
    </subcellularLocation>
    <subcellularLocation>
        <location evidence="1 9">Nucleus</location>
    </subcellularLocation>
</comment>
<dbReference type="Pfam" id="PF10394">
    <property type="entry name" value="Hat1_N"/>
    <property type="match status" value="1"/>
</dbReference>
<dbReference type="PANTHER" id="PTHR12046">
    <property type="entry name" value="HISTONE ACETYLTRANSFERASE TYPE B CATALYTIC SUBUNIT"/>
    <property type="match status" value="1"/>
</dbReference>
<dbReference type="PIRSF" id="PIRSF038084">
    <property type="entry name" value="HAT-B_cat"/>
    <property type="match status" value="1"/>
</dbReference>
<evidence type="ECO:0000256" key="1">
    <source>
        <dbReference type="ARBA" id="ARBA00004123"/>
    </source>
</evidence>
<sequence>MSGDYTTDSNEALHISLVRCKEDTQSLSADETNPSFHPTFTYPIYGDDEKIYGYNDLVVDLKFASGSLHQYVSVKHSQKIPSSETVDDPEGTLAEFIPPGYYTKEDEFLACVERQATEFKPMGELIHSYTRPNPSASGAAPDEPLVFEAYHARCDTPGFLEYHRRMQLFILLYIEGGSYIQEDEDTWEFFVLYEKRKRKGQPNVEAYHFVGYSSLYPFYCFPEKVRMRLSQFVILPPYQRGGHGSELYRAIYAYTLTHPSISELTVEDPAEAFEDLRDKNDLLMLFSHSLFMKEAFGSESAAGISHGGGRVGGVGKGKKSGTGGDQAAKGKGKIGPPVDKKWAERWRVQLKIAGRQFHRLIEMIILSKLDPLDPHGMKAYRLQVKERLYRFNFETLAQLEKAERLEKLEETFQNVIEDYARILTLVGK</sequence>
<dbReference type="Gene3D" id="3.40.630.30">
    <property type="match status" value="1"/>
</dbReference>
<dbReference type="Proteomes" id="UP000305067">
    <property type="component" value="Unassembled WGS sequence"/>
</dbReference>
<dbReference type="InterPro" id="IPR017380">
    <property type="entry name" value="Hist_AcTrfase_B-typ_cat-su"/>
</dbReference>
<name>A0A5C3R3G0_9AGAR</name>
<evidence type="ECO:0000256" key="11">
    <source>
        <dbReference type="PIRSR" id="PIRSR038084-2"/>
    </source>
</evidence>
<evidence type="ECO:0000256" key="12">
    <source>
        <dbReference type="PIRSR" id="PIRSR038084-3"/>
    </source>
</evidence>
<feature type="binding site" evidence="11">
    <location>
        <begin position="232"/>
        <end position="234"/>
    </location>
    <ligand>
        <name>acetyl-CoA</name>
        <dbReference type="ChEBI" id="CHEBI:57288"/>
    </ligand>
</feature>
<protein>
    <recommendedName>
        <fullName evidence="4 9">Histone acetyltransferase type B catalytic subunit</fullName>
        <ecNumber evidence="3 9">2.3.1.48</ecNumber>
    </recommendedName>
</protein>
<dbReference type="Gene3D" id="3.90.360.10">
    <property type="entry name" value="Histone acetyl transferase 1 (HAT1), N-terminal domain"/>
    <property type="match status" value="1"/>
</dbReference>
<dbReference type="GO" id="GO:0005737">
    <property type="term" value="C:cytoplasm"/>
    <property type="evidence" value="ECO:0007669"/>
    <property type="project" value="UniProtKB-SubCell"/>
</dbReference>
<dbReference type="Gene3D" id="1.10.10.390">
    <property type="match status" value="1"/>
</dbReference>
<dbReference type="Pfam" id="PF21184">
    <property type="entry name" value="HAT1_C_fung"/>
    <property type="match status" value="1"/>
</dbReference>
<feature type="region of interest" description="Interaction with histone H4 N-terminus" evidence="11">
    <location>
        <begin position="216"/>
        <end position="218"/>
    </location>
</feature>
<keyword evidence="16" id="KW-1185">Reference proteome</keyword>
<feature type="compositionally biased region" description="Gly residues" evidence="13">
    <location>
        <begin position="312"/>
        <end position="324"/>
    </location>
</feature>
<evidence type="ECO:0000313" key="15">
    <source>
        <dbReference type="EMBL" id="TFL07750.1"/>
    </source>
</evidence>
<dbReference type="OrthoDB" id="10253098at2759"/>
<evidence type="ECO:0000256" key="6">
    <source>
        <dbReference type="ARBA" id="ARBA00023242"/>
    </source>
</evidence>
<feature type="region of interest" description="Disordered" evidence="13">
    <location>
        <begin position="312"/>
        <end position="335"/>
    </location>
</feature>
<dbReference type="GO" id="GO:0031509">
    <property type="term" value="P:subtelomeric heterochromatin formation"/>
    <property type="evidence" value="ECO:0007669"/>
    <property type="project" value="InterPro"/>
</dbReference>
<gene>
    <name evidence="15" type="ORF">BDV98DRAFT_539764</name>
</gene>
<organism evidence="15 16">
    <name type="scientific">Pterulicium gracile</name>
    <dbReference type="NCBI Taxonomy" id="1884261"/>
    <lineage>
        <taxon>Eukaryota</taxon>
        <taxon>Fungi</taxon>
        <taxon>Dikarya</taxon>
        <taxon>Basidiomycota</taxon>
        <taxon>Agaricomycotina</taxon>
        <taxon>Agaricomycetes</taxon>
        <taxon>Agaricomycetidae</taxon>
        <taxon>Agaricales</taxon>
        <taxon>Pleurotineae</taxon>
        <taxon>Pterulaceae</taxon>
        <taxon>Pterulicium</taxon>
    </lineage>
</organism>
<evidence type="ECO:0000256" key="8">
    <source>
        <dbReference type="ARBA" id="ARBA00048017"/>
    </source>
</evidence>
<dbReference type="AlphaFoldDB" id="A0A5C3R3G0"/>
<dbReference type="EC" id="2.3.1.48" evidence="3 9"/>
<keyword evidence="7 9" id="KW-0012">Acyltransferase</keyword>
<feature type="region of interest" description="Interaction with histone H4 N-terminus" evidence="11">
    <location>
        <begin position="47"/>
        <end position="49"/>
    </location>
</feature>
<dbReference type="InterPro" id="IPR037113">
    <property type="entry name" value="Hat1_N_sf"/>
</dbReference>
<evidence type="ECO:0000256" key="7">
    <source>
        <dbReference type="ARBA" id="ARBA00023315"/>
    </source>
</evidence>
<proteinExistence type="inferred from homology"/>
<comment type="catalytic activity">
    <reaction evidence="8 9">
        <text>L-lysyl-[protein] + acetyl-CoA = N(6)-acetyl-L-lysyl-[protein] + CoA + H(+)</text>
        <dbReference type="Rhea" id="RHEA:45948"/>
        <dbReference type="Rhea" id="RHEA-COMP:9752"/>
        <dbReference type="Rhea" id="RHEA-COMP:10731"/>
        <dbReference type="ChEBI" id="CHEBI:15378"/>
        <dbReference type="ChEBI" id="CHEBI:29969"/>
        <dbReference type="ChEBI" id="CHEBI:57287"/>
        <dbReference type="ChEBI" id="CHEBI:57288"/>
        <dbReference type="ChEBI" id="CHEBI:61930"/>
        <dbReference type="EC" id="2.3.1.48"/>
    </reaction>
</comment>
<feature type="site" description="Interaction with histone H4 N-terminus" evidence="12">
    <location>
        <position position="187"/>
    </location>
</feature>
<dbReference type="GO" id="GO:0004402">
    <property type="term" value="F:histone acetyltransferase activity"/>
    <property type="evidence" value="ECO:0007669"/>
    <property type="project" value="UniProtKB-UniRule"/>
</dbReference>
<evidence type="ECO:0000256" key="9">
    <source>
        <dbReference type="PIRNR" id="PIRNR038084"/>
    </source>
</evidence>
<comment type="subunit">
    <text evidence="9">Component of the HAT-B complex composed of at least HAT1 and HAT2. The HAT-B complex binds to histone H4 tail.</text>
</comment>
<accession>A0A5C3R3G0</accession>
<evidence type="ECO:0000256" key="10">
    <source>
        <dbReference type="PIRSR" id="PIRSR038084-1"/>
    </source>
</evidence>
<dbReference type="GO" id="GO:0000781">
    <property type="term" value="C:chromosome, telomeric region"/>
    <property type="evidence" value="ECO:0007669"/>
    <property type="project" value="GOC"/>
</dbReference>
<keyword evidence="6 9" id="KW-0539">Nucleus</keyword>
<dbReference type="InterPro" id="IPR019467">
    <property type="entry name" value="Hat1_N"/>
</dbReference>
<evidence type="ECO:0000313" key="16">
    <source>
        <dbReference type="Proteomes" id="UP000305067"/>
    </source>
</evidence>
<keyword evidence="9" id="KW-0963">Cytoplasm</keyword>
<dbReference type="GO" id="GO:0005634">
    <property type="term" value="C:nucleus"/>
    <property type="evidence" value="ECO:0007669"/>
    <property type="project" value="UniProtKB-SubCell"/>
</dbReference>
<dbReference type="SUPFAM" id="SSF55729">
    <property type="entry name" value="Acyl-CoA N-acyltransferases (Nat)"/>
    <property type="match status" value="1"/>
</dbReference>
<evidence type="ECO:0000256" key="5">
    <source>
        <dbReference type="ARBA" id="ARBA00022679"/>
    </source>
</evidence>
<evidence type="ECO:0000256" key="2">
    <source>
        <dbReference type="ARBA" id="ARBA00010543"/>
    </source>
</evidence>
<feature type="active site" description="Proton donor/acceptor" evidence="10">
    <location>
        <position position="267"/>
    </location>
</feature>
<dbReference type="EMBL" id="ML178814">
    <property type="protein sequence ID" value="TFL07750.1"/>
    <property type="molecule type" value="Genomic_DNA"/>
</dbReference>
<comment type="similarity">
    <text evidence="2 9">Belongs to the HAT1 family.</text>
</comment>